<comment type="caution">
    <text evidence="1">The sequence shown here is derived from an EMBL/GenBank/DDBJ whole genome shotgun (WGS) entry which is preliminary data.</text>
</comment>
<reference evidence="1" key="1">
    <citation type="submission" date="2020-07" db="EMBL/GenBank/DDBJ databases">
        <title>Multicomponent nature underlies the extraordinary mechanical properties of spider dragline silk.</title>
        <authorList>
            <person name="Kono N."/>
            <person name="Nakamura H."/>
            <person name="Mori M."/>
            <person name="Yoshida Y."/>
            <person name="Ohtoshi R."/>
            <person name="Malay A.D."/>
            <person name="Moran D.A.P."/>
            <person name="Tomita M."/>
            <person name="Numata K."/>
            <person name="Arakawa K."/>
        </authorList>
    </citation>
    <scope>NUCLEOTIDE SEQUENCE</scope>
</reference>
<gene>
    <name evidence="1" type="primary">SETMAR_164</name>
    <name evidence="1" type="ORF">TNCT_611071</name>
</gene>
<dbReference type="Proteomes" id="UP000887116">
    <property type="component" value="Unassembled WGS sequence"/>
</dbReference>
<evidence type="ECO:0000313" key="1">
    <source>
        <dbReference type="EMBL" id="GFR06121.1"/>
    </source>
</evidence>
<dbReference type="PANTHER" id="PTHR46060">
    <property type="entry name" value="MARINER MOS1 TRANSPOSASE-LIKE PROTEIN"/>
    <property type="match status" value="1"/>
</dbReference>
<dbReference type="EMBL" id="BMAO01025950">
    <property type="protein sequence ID" value="GFR06121.1"/>
    <property type="molecule type" value="Genomic_DNA"/>
</dbReference>
<dbReference type="Gene3D" id="3.30.420.10">
    <property type="entry name" value="Ribonuclease H-like superfamily/Ribonuclease H"/>
    <property type="match status" value="1"/>
</dbReference>
<protein>
    <submittedName>
        <fullName evidence="1">Histone-lysine N-methyltransferase SETMAR</fullName>
    </submittedName>
</protein>
<name>A0A8X6GJT8_TRICU</name>
<organism evidence="1 2">
    <name type="scientific">Trichonephila clavata</name>
    <name type="common">Joro spider</name>
    <name type="synonym">Nephila clavata</name>
    <dbReference type="NCBI Taxonomy" id="2740835"/>
    <lineage>
        <taxon>Eukaryota</taxon>
        <taxon>Metazoa</taxon>
        <taxon>Ecdysozoa</taxon>
        <taxon>Arthropoda</taxon>
        <taxon>Chelicerata</taxon>
        <taxon>Arachnida</taxon>
        <taxon>Araneae</taxon>
        <taxon>Araneomorphae</taxon>
        <taxon>Entelegynae</taxon>
        <taxon>Araneoidea</taxon>
        <taxon>Nephilidae</taxon>
        <taxon>Trichonephila</taxon>
    </lineage>
</organism>
<proteinExistence type="predicted"/>
<dbReference type="InterPro" id="IPR052709">
    <property type="entry name" value="Transposase-MT_Hybrid"/>
</dbReference>
<dbReference type="AlphaFoldDB" id="A0A8X6GJT8"/>
<dbReference type="PANTHER" id="PTHR46060:SF3">
    <property type="entry name" value="PROTEIN GVQW3"/>
    <property type="match status" value="1"/>
</dbReference>
<keyword evidence="2" id="KW-1185">Reference proteome</keyword>
<evidence type="ECO:0000313" key="2">
    <source>
        <dbReference type="Proteomes" id="UP000887116"/>
    </source>
</evidence>
<accession>A0A8X6GJT8</accession>
<dbReference type="InterPro" id="IPR036397">
    <property type="entry name" value="RNaseH_sf"/>
</dbReference>
<dbReference type="GO" id="GO:0003676">
    <property type="term" value="F:nucleic acid binding"/>
    <property type="evidence" value="ECO:0007669"/>
    <property type="project" value="InterPro"/>
</dbReference>
<sequence>MTSWTLSTLELDLMQHPPYILDMTSSDYYLFSHLQLHLDGTISHSNNDVINEVDCFLDLRMPQFIEEGIKKLLKRRKTVGDLIGDYYYH</sequence>
<dbReference type="OrthoDB" id="6118231at2759"/>